<feature type="transmembrane region" description="Helical" evidence="1">
    <location>
        <begin position="61"/>
        <end position="80"/>
    </location>
</feature>
<keyword evidence="1" id="KW-0812">Transmembrane</keyword>
<protein>
    <submittedName>
        <fullName evidence="2">Biotin biosynthesis protein BioX</fullName>
    </submittedName>
</protein>
<dbReference type="EMBL" id="CP003326">
    <property type="protein sequence ID" value="AFS79550.1"/>
    <property type="molecule type" value="Genomic_DNA"/>
</dbReference>
<dbReference type="RefSeq" id="WP_014968684.1">
    <property type="nucleotide sequence ID" value="NC_018664.1"/>
</dbReference>
<sequence>MKTRELSMIGLLSIVLSISGAFKLPGIIPGTEFQLSAPIAIGISVCFGFKRYFLAGLVSSLISLLLGTHTVINVAISIIFRVVAGGLIHILGTSAIVVILAGPIGTIIARIVLGILIGKGVVPLIIAAMPGMLYTSVFSWPVSKLILKVKALTSWRNIENGEKTF</sequence>
<proteinExistence type="predicted"/>
<dbReference type="HOGENOM" id="CLU_1569544_0_0_9"/>
<gene>
    <name evidence="2" type="primary">bioX</name>
    <name evidence="2" type="ordered locus">Curi_c25550</name>
</gene>
<feature type="transmembrane region" description="Helical" evidence="1">
    <location>
        <begin position="121"/>
        <end position="142"/>
    </location>
</feature>
<evidence type="ECO:0000313" key="3">
    <source>
        <dbReference type="Proteomes" id="UP000006094"/>
    </source>
</evidence>
<keyword evidence="1" id="KW-1133">Transmembrane helix</keyword>
<evidence type="ECO:0000313" key="2">
    <source>
        <dbReference type="EMBL" id="AFS79550.1"/>
    </source>
</evidence>
<dbReference type="AlphaFoldDB" id="K0B3T0"/>
<evidence type="ECO:0000256" key="1">
    <source>
        <dbReference type="SAM" id="Phobius"/>
    </source>
</evidence>
<dbReference type="PATRIC" id="fig|1128398.3.peg.2630"/>
<dbReference type="Proteomes" id="UP000006094">
    <property type="component" value="Chromosome"/>
</dbReference>
<reference evidence="2 3" key="1">
    <citation type="journal article" date="2012" name="PLoS ONE">
        <title>The purine-utilizing bacterium Clostridium acidurici 9a: a genome-guided metabolic reconsideration.</title>
        <authorList>
            <person name="Hartwich K."/>
            <person name="Poehlein A."/>
            <person name="Daniel R."/>
        </authorList>
    </citation>
    <scope>NUCLEOTIDE SEQUENCE [LARGE SCALE GENOMIC DNA]</scope>
    <source>
        <strain evidence="3">ATCC 7906 / DSM 604 / BCRC 14475 / CIP 104303 / KCTC 5404 / NCIMB 10678 / 9a</strain>
    </source>
</reference>
<organism evidence="2 3">
    <name type="scientific">Gottschalkia acidurici (strain ATCC 7906 / DSM 604 / BCRC 14475 / CIP 104303 / KCTC 5404 / NCIMB 10678 / 9a)</name>
    <name type="common">Clostridium acidurici</name>
    <dbReference type="NCBI Taxonomy" id="1128398"/>
    <lineage>
        <taxon>Bacteria</taxon>
        <taxon>Bacillati</taxon>
        <taxon>Bacillota</taxon>
        <taxon>Tissierellia</taxon>
        <taxon>Tissierellales</taxon>
        <taxon>Gottschalkiaceae</taxon>
        <taxon>Gottschalkia</taxon>
    </lineage>
</organism>
<dbReference type="KEGG" id="cad:Curi_c25550"/>
<accession>K0B3T0</accession>
<feature type="transmembrane region" description="Helical" evidence="1">
    <location>
        <begin position="86"/>
        <end position="109"/>
    </location>
</feature>
<keyword evidence="1" id="KW-0472">Membrane</keyword>
<feature type="transmembrane region" description="Helical" evidence="1">
    <location>
        <begin position="33"/>
        <end position="49"/>
    </location>
</feature>
<dbReference type="eggNOG" id="ENOG50302Q0">
    <property type="taxonomic scope" value="Bacteria"/>
</dbReference>
<name>K0B3T0_GOTA9</name>
<keyword evidence="3" id="KW-1185">Reference proteome</keyword>
<dbReference type="STRING" id="1128398.Curi_c25550"/>